<accession>A0AAV7AQD4</accession>
<dbReference type="InterPro" id="IPR017452">
    <property type="entry name" value="GPCR_Rhodpsn_7TM"/>
</dbReference>
<feature type="transmembrane region" description="Helical" evidence="9">
    <location>
        <begin position="153"/>
        <end position="171"/>
    </location>
</feature>
<name>A0AAV7AQD4_ENGPU</name>
<dbReference type="PROSITE" id="PS00237">
    <property type="entry name" value="G_PROTEIN_RECEP_F1_1"/>
    <property type="match status" value="1"/>
</dbReference>
<dbReference type="GO" id="GO:0004930">
    <property type="term" value="F:G protein-coupled receptor activity"/>
    <property type="evidence" value="ECO:0007669"/>
    <property type="project" value="InterPro"/>
</dbReference>
<dbReference type="PANTHER" id="PTHR26453">
    <property type="entry name" value="OLFACTORY RECEPTOR"/>
    <property type="match status" value="1"/>
</dbReference>
<dbReference type="Pfam" id="PF13853">
    <property type="entry name" value="7tm_4"/>
    <property type="match status" value="1"/>
</dbReference>
<dbReference type="Gene3D" id="1.20.1070.10">
    <property type="entry name" value="Rhodopsin 7-helix transmembrane proteins"/>
    <property type="match status" value="1"/>
</dbReference>
<evidence type="ECO:0000256" key="8">
    <source>
        <dbReference type="ARBA" id="ARBA00023224"/>
    </source>
</evidence>
<comment type="subcellular location">
    <subcellularLocation>
        <location evidence="1">Cell membrane</location>
        <topology evidence="1">Multi-pass membrane protein</topology>
    </subcellularLocation>
</comment>
<dbReference type="AlphaFoldDB" id="A0AAV7AQD4"/>
<keyword evidence="7 9" id="KW-0472">Membrane</keyword>
<keyword evidence="3" id="KW-0716">Sensory transduction</keyword>
<keyword evidence="6 9" id="KW-1133">Transmembrane helix</keyword>
<dbReference type="CDD" id="cd13954">
    <property type="entry name" value="7tmA_OR"/>
    <property type="match status" value="1"/>
</dbReference>
<dbReference type="FunFam" id="1.20.1070.10:FF:000410">
    <property type="entry name" value="Olfactory receptor 1348"/>
    <property type="match status" value="1"/>
</dbReference>
<dbReference type="InterPro" id="IPR000276">
    <property type="entry name" value="GPCR_Rhodpsn"/>
</dbReference>
<keyword evidence="5" id="KW-0552">Olfaction</keyword>
<comment type="caution">
    <text evidence="11">The sequence shown here is derived from an EMBL/GenBank/DDBJ whole genome shotgun (WGS) entry which is preliminary data.</text>
</comment>
<evidence type="ECO:0000313" key="11">
    <source>
        <dbReference type="EMBL" id="KAG8560278.1"/>
    </source>
</evidence>
<evidence type="ECO:0000313" key="12">
    <source>
        <dbReference type="Proteomes" id="UP000824782"/>
    </source>
</evidence>
<feature type="transmembrane region" description="Helical" evidence="9">
    <location>
        <begin position="126"/>
        <end position="147"/>
    </location>
</feature>
<evidence type="ECO:0000256" key="7">
    <source>
        <dbReference type="ARBA" id="ARBA00023136"/>
    </source>
</evidence>
<dbReference type="GO" id="GO:0005886">
    <property type="term" value="C:plasma membrane"/>
    <property type="evidence" value="ECO:0007669"/>
    <property type="project" value="UniProtKB-SubCell"/>
</dbReference>
<organism evidence="11 12">
    <name type="scientific">Engystomops pustulosus</name>
    <name type="common">Tungara frog</name>
    <name type="synonym">Physalaemus pustulosus</name>
    <dbReference type="NCBI Taxonomy" id="76066"/>
    <lineage>
        <taxon>Eukaryota</taxon>
        <taxon>Metazoa</taxon>
        <taxon>Chordata</taxon>
        <taxon>Craniata</taxon>
        <taxon>Vertebrata</taxon>
        <taxon>Euteleostomi</taxon>
        <taxon>Amphibia</taxon>
        <taxon>Batrachia</taxon>
        <taxon>Anura</taxon>
        <taxon>Neobatrachia</taxon>
        <taxon>Hyloidea</taxon>
        <taxon>Leptodactylidae</taxon>
        <taxon>Leiuperinae</taxon>
        <taxon>Engystomops</taxon>
    </lineage>
</organism>
<sequence length="240" mass="27250">MRITIYILTLIGNMLIMLVVYYNTNLHTPMYFFITNLSCLEILYVSTTTPKLLNMLATNNNKISFCGCLVQMYMFHSLGITECYLLAAMAIDRYVAICKPLRYSVIMSTGILFCGRNLVNHYFCDIVPILTLACSDITVIVNINRILGGFTTLFNLTIVVLMYINVIYSIQKTIKTYNGWKKAFSTCSSHLIVVTLFFGSACIVYTPKVSHAVEYDKLFALLYATYMHVLLHSSIQSFTV</sequence>
<keyword evidence="12" id="KW-1185">Reference proteome</keyword>
<evidence type="ECO:0000256" key="1">
    <source>
        <dbReference type="ARBA" id="ARBA00004651"/>
    </source>
</evidence>
<keyword evidence="2" id="KW-1003">Cell membrane</keyword>
<dbReference type="GO" id="GO:0004984">
    <property type="term" value="F:olfactory receptor activity"/>
    <property type="evidence" value="ECO:0007669"/>
    <property type="project" value="InterPro"/>
</dbReference>
<evidence type="ECO:0000256" key="4">
    <source>
        <dbReference type="ARBA" id="ARBA00022692"/>
    </source>
</evidence>
<feature type="transmembrane region" description="Helical" evidence="9">
    <location>
        <begin position="65"/>
        <end position="89"/>
    </location>
</feature>
<gene>
    <name evidence="11" type="ORF">GDO81_014879</name>
</gene>
<evidence type="ECO:0000256" key="2">
    <source>
        <dbReference type="ARBA" id="ARBA00022475"/>
    </source>
</evidence>
<proteinExistence type="predicted"/>
<feature type="transmembrane region" description="Helical" evidence="9">
    <location>
        <begin position="183"/>
        <end position="206"/>
    </location>
</feature>
<keyword evidence="8" id="KW-0807">Transducer</keyword>
<dbReference type="InterPro" id="IPR000725">
    <property type="entry name" value="Olfact_rcpt"/>
</dbReference>
<dbReference type="Proteomes" id="UP000824782">
    <property type="component" value="Unassembled WGS sequence"/>
</dbReference>
<evidence type="ECO:0000256" key="3">
    <source>
        <dbReference type="ARBA" id="ARBA00022606"/>
    </source>
</evidence>
<evidence type="ECO:0000256" key="9">
    <source>
        <dbReference type="SAM" id="Phobius"/>
    </source>
</evidence>
<evidence type="ECO:0000256" key="6">
    <source>
        <dbReference type="ARBA" id="ARBA00022989"/>
    </source>
</evidence>
<dbReference type="SUPFAM" id="SSF81321">
    <property type="entry name" value="Family A G protein-coupled receptor-like"/>
    <property type="match status" value="1"/>
</dbReference>
<reference evidence="11" key="1">
    <citation type="thesis" date="2020" institute="ProQuest LLC" country="789 East Eisenhower Parkway, Ann Arbor, MI, USA">
        <title>Comparative Genomics and Chromosome Evolution.</title>
        <authorList>
            <person name="Mudd A.B."/>
        </authorList>
    </citation>
    <scope>NUCLEOTIDE SEQUENCE</scope>
    <source>
        <strain evidence="11">237g6f4</strain>
        <tissue evidence="11">Blood</tissue>
    </source>
</reference>
<feature type="transmembrane region" description="Helical" evidence="9">
    <location>
        <begin position="5"/>
        <end position="24"/>
    </location>
</feature>
<dbReference type="PRINTS" id="PR00245">
    <property type="entry name" value="OLFACTORYR"/>
</dbReference>
<evidence type="ECO:0000256" key="5">
    <source>
        <dbReference type="ARBA" id="ARBA00022725"/>
    </source>
</evidence>
<protein>
    <recommendedName>
        <fullName evidence="10">G-protein coupled receptors family 1 profile domain-containing protein</fullName>
    </recommendedName>
</protein>
<feature type="domain" description="G-protein coupled receptors family 1 profile" evidence="10">
    <location>
        <begin position="12"/>
        <end position="108"/>
    </location>
</feature>
<evidence type="ECO:0000259" key="10">
    <source>
        <dbReference type="PROSITE" id="PS50262"/>
    </source>
</evidence>
<dbReference type="PROSITE" id="PS50262">
    <property type="entry name" value="G_PROTEIN_RECEP_F1_2"/>
    <property type="match status" value="1"/>
</dbReference>
<dbReference type="EMBL" id="WNYA01000007">
    <property type="protein sequence ID" value="KAG8560278.1"/>
    <property type="molecule type" value="Genomic_DNA"/>
</dbReference>
<keyword evidence="4 9" id="KW-0812">Transmembrane</keyword>